<name>A0ACB0Z5B8_MELEN</name>
<reference evidence="1" key="1">
    <citation type="submission" date="2023-11" db="EMBL/GenBank/DDBJ databases">
        <authorList>
            <person name="Poullet M."/>
        </authorList>
    </citation>
    <scope>NUCLEOTIDE SEQUENCE</scope>
    <source>
        <strain evidence="1">E1834</strain>
    </source>
</reference>
<sequence length="155" mass="17355">MFNLIQKIVLSKPAKMINSFAMAHDLKMLVRPNILASRPFQISVLRFTSSSSSVPSGANFRGRSFPTHLQKGPSSLVSWTTVLSAWTSFVVISLTTLALAITGAIFFFNTFDKLAKKEDLKAMDLKLERYGREGVEKMATKENVKEILKILEKKN</sequence>
<comment type="caution">
    <text evidence="1">The sequence shown here is derived from an EMBL/GenBank/DDBJ whole genome shotgun (WGS) entry which is preliminary data.</text>
</comment>
<accession>A0ACB0Z5B8</accession>
<evidence type="ECO:0000313" key="1">
    <source>
        <dbReference type="EMBL" id="CAK5073784.1"/>
    </source>
</evidence>
<gene>
    <name evidence="1" type="ORF">MENTE1834_LOCUS20474</name>
</gene>
<proteinExistence type="predicted"/>
<dbReference type="EMBL" id="CAVMJV010000024">
    <property type="protein sequence ID" value="CAK5073784.1"/>
    <property type="molecule type" value="Genomic_DNA"/>
</dbReference>
<dbReference type="Proteomes" id="UP001497535">
    <property type="component" value="Unassembled WGS sequence"/>
</dbReference>
<protein>
    <submittedName>
        <fullName evidence="1">Uncharacterized protein</fullName>
    </submittedName>
</protein>
<keyword evidence="2" id="KW-1185">Reference proteome</keyword>
<evidence type="ECO:0000313" key="2">
    <source>
        <dbReference type="Proteomes" id="UP001497535"/>
    </source>
</evidence>
<organism evidence="1 2">
    <name type="scientific">Meloidogyne enterolobii</name>
    <name type="common">Root-knot nematode worm</name>
    <name type="synonym">Meloidogyne mayaguensis</name>
    <dbReference type="NCBI Taxonomy" id="390850"/>
    <lineage>
        <taxon>Eukaryota</taxon>
        <taxon>Metazoa</taxon>
        <taxon>Ecdysozoa</taxon>
        <taxon>Nematoda</taxon>
        <taxon>Chromadorea</taxon>
        <taxon>Rhabditida</taxon>
        <taxon>Tylenchina</taxon>
        <taxon>Tylenchomorpha</taxon>
        <taxon>Tylenchoidea</taxon>
        <taxon>Meloidogynidae</taxon>
        <taxon>Meloidogyninae</taxon>
        <taxon>Meloidogyne</taxon>
    </lineage>
</organism>